<dbReference type="CDD" id="cd08273">
    <property type="entry name" value="MDR8"/>
    <property type="match status" value="1"/>
</dbReference>
<reference evidence="2" key="1">
    <citation type="journal article" date="2014" name="Int. J. Syst. Evol. Microbiol.">
        <title>Complete genome sequence of Corynebacterium casei LMG S-19264T (=DSM 44701T), isolated from a smear-ripened cheese.</title>
        <authorList>
            <consortium name="US DOE Joint Genome Institute (JGI-PGF)"/>
            <person name="Walter F."/>
            <person name="Albersmeier A."/>
            <person name="Kalinowski J."/>
            <person name="Ruckert C."/>
        </authorList>
    </citation>
    <scope>NUCLEOTIDE SEQUENCE</scope>
    <source>
        <strain evidence="2">CGMCC 1.12813</strain>
    </source>
</reference>
<dbReference type="SUPFAM" id="SSF51735">
    <property type="entry name" value="NAD(P)-binding Rossmann-fold domains"/>
    <property type="match status" value="1"/>
</dbReference>
<dbReference type="PANTHER" id="PTHR43677">
    <property type="entry name" value="SHORT-CHAIN DEHYDROGENASE/REDUCTASE"/>
    <property type="match status" value="1"/>
</dbReference>
<dbReference type="Pfam" id="PF08240">
    <property type="entry name" value="ADH_N"/>
    <property type="match status" value="1"/>
</dbReference>
<dbReference type="InterPro" id="IPR011032">
    <property type="entry name" value="GroES-like_sf"/>
</dbReference>
<dbReference type="RefSeq" id="WP_188510702.1">
    <property type="nucleotide sequence ID" value="NZ_BMGB01000001.1"/>
</dbReference>
<dbReference type="EMBL" id="BMGB01000001">
    <property type="protein sequence ID" value="GGB07561.1"/>
    <property type="molecule type" value="Genomic_DNA"/>
</dbReference>
<sequence length="344" mass="36644">MNTVTALEVVLPGLVEPSGLLLRERPLPAPERGQLLVAVEATGISFAEKSMRRGLYFGQPAFPFVPGYDLVGRVLAVGSERDSALVGTRVASVTKVGGWASHAIVAARDSVPVPDGLAPADVETVVVNGLTAWQMLHRKARVRAGQTVVVHGANSGVGGILVQLARHEGIRVIGTASPRHHDALRAQGVEPLDYNDPRLLERVLELSPGGVAAVFDNVGGEMVKASWRMLARGGSLVRYSIIADVSGLTGSLAVPFMKALARTAAWNLLPNGRRASFYDLWAGHRMHPTTFRLRLRKDLGRVFALLGDGTIKANIAATFPLSEASDAMELAESRTINGKVILVP</sequence>
<evidence type="ECO:0000313" key="3">
    <source>
        <dbReference type="Proteomes" id="UP000606922"/>
    </source>
</evidence>
<reference evidence="2" key="2">
    <citation type="submission" date="2020-09" db="EMBL/GenBank/DDBJ databases">
        <authorList>
            <person name="Sun Q."/>
            <person name="Zhou Y."/>
        </authorList>
    </citation>
    <scope>NUCLEOTIDE SEQUENCE</scope>
    <source>
        <strain evidence="2">CGMCC 1.12813</strain>
    </source>
</reference>
<gene>
    <name evidence="2" type="primary">qor</name>
    <name evidence="2" type="ORF">GCM10010979_22620</name>
</gene>
<proteinExistence type="predicted"/>
<dbReference type="AlphaFoldDB" id="A0A916SPR6"/>
<accession>A0A916SPR6</accession>
<name>A0A916SPR6_9MICO</name>
<dbReference type="InterPro" id="IPR013154">
    <property type="entry name" value="ADH-like_N"/>
</dbReference>
<evidence type="ECO:0000313" key="2">
    <source>
        <dbReference type="EMBL" id="GGB07561.1"/>
    </source>
</evidence>
<evidence type="ECO:0000259" key="1">
    <source>
        <dbReference type="SMART" id="SM00829"/>
    </source>
</evidence>
<comment type="caution">
    <text evidence="2">The sequence shown here is derived from an EMBL/GenBank/DDBJ whole genome shotgun (WGS) entry which is preliminary data.</text>
</comment>
<dbReference type="PANTHER" id="PTHR43677:SF4">
    <property type="entry name" value="QUINONE OXIDOREDUCTASE-LIKE PROTEIN 2"/>
    <property type="match status" value="1"/>
</dbReference>
<dbReference type="Proteomes" id="UP000606922">
    <property type="component" value="Unassembled WGS sequence"/>
</dbReference>
<keyword evidence="3" id="KW-1185">Reference proteome</keyword>
<dbReference type="InterPro" id="IPR036291">
    <property type="entry name" value="NAD(P)-bd_dom_sf"/>
</dbReference>
<dbReference type="InterPro" id="IPR051397">
    <property type="entry name" value="Zn-ADH-like_protein"/>
</dbReference>
<dbReference type="SUPFAM" id="SSF50129">
    <property type="entry name" value="GroES-like"/>
    <property type="match status" value="1"/>
</dbReference>
<dbReference type="SMART" id="SM00829">
    <property type="entry name" value="PKS_ER"/>
    <property type="match status" value="1"/>
</dbReference>
<feature type="domain" description="Enoyl reductase (ER)" evidence="1">
    <location>
        <begin position="13"/>
        <end position="342"/>
    </location>
</feature>
<dbReference type="Gene3D" id="3.90.180.10">
    <property type="entry name" value="Medium-chain alcohol dehydrogenases, catalytic domain"/>
    <property type="match status" value="1"/>
</dbReference>
<dbReference type="Pfam" id="PF13602">
    <property type="entry name" value="ADH_zinc_N_2"/>
    <property type="match status" value="1"/>
</dbReference>
<dbReference type="GO" id="GO:0016491">
    <property type="term" value="F:oxidoreductase activity"/>
    <property type="evidence" value="ECO:0007669"/>
    <property type="project" value="InterPro"/>
</dbReference>
<dbReference type="InterPro" id="IPR020843">
    <property type="entry name" value="ER"/>
</dbReference>
<dbReference type="Gene3D" id="3.40.50.720">
    <property type="entry name" value="NAD(P)-binding Rossmann-like Domain"/>
    <property type="match status" value="1"/>
</dbReference>
<protein>
    <submittedName>
        <fullName evidence="2">NADPH:quinone reductase</fullName>
    </submittedName>
</protein>
<organism evidence="2 3">
    <name type="scientific">Conyzicola nivalis</name>
    <dbReference type="NCBI Taxonomy" id="1477021"/>
    <lineage>
        <taxon>Bacteria</taxon>
        <taxon>Bacillati</taxon>
        <taxon>Actinomycetota</taxon>
        <taxon>Actinomycetes</taxon>
        <taxon>Micrococcales</taxon>
        <taxon>Microbacteriaceae</taxon>
        <taxon>Conyzicola</taxon>
    </lineage>
</organism>